<keyword evidence="2" id="KW-1185">Reference proteome</keyword>
<dbReference type="RefSeq" id="XP_009528178.1">
    <property type="nucleotide sequence ID" value="XM_009529883.1"/>
</dbReference>
<protein>
    <submittedName>
        <fullName evidence="1">Uncharacterized protein</fullName>
    </submittedName>
</protein>
<gene>
    <name evidence="1" type="ORF">PHYSODRAFT_415769</name>
</gene>
<dbReference type="AlphaFoldDB" id="G4ZQ40"/>
<dbReference type="KEGG" id="psoj:PHYSODRAFT_415769"/>
<dbReference type="GeneID" id="20651899"/>
<feature type="non-terminal residue" evidence="1">
    <location>
        <position position="1"/>
    </location>
</feature>
<dbReference type="EMBL" id="JH159155">
    <property type="protein sequence ID" value="EGZ14429.1"/>
    <property type="molecule type" value="Genomic_DNA"/>
</dbReference>
<dbReference type="InParanoid" id="G4ZQ40"/>
<accession>G4ZQ40</accession>
<proteinExistence type="predicted"/>
<sequence>FLAYFRRCWDNCSDRWSNYGRRQRFTAGNITTNRIESSCGQIRQLFRRKCSMFK</sequence>
<reference evidence="1 2" key="1">
    <citation type="journal article" date="2006" name="Science">
        <title>Phytophthora genome sequences uncover evolutionary origins and mechanisms of pathogenesis.</title>
        <authorList>
            <person name="Tyler B.M."/>
            <person name="Tripathy S."/>
            <person name="Zhang X."/>
            <person name="Dehal P."/>
            <person name="Jiang R.H."/>
            <person name="Aerts A."/>
            <person name="Arredondo F.D."/>
            <person name="Baxter L."/>
            <person name="Bensasson D."/>
            <person name="Beynon J.L."/>
            <person name="Chapman J."/>
            <person name="Damasceno C.M."/>
            <person name="Dorrance A.E."/>
            <person name="Dou D."/>
            <person name="Dickerman A.W."/>
            <person name="Dubchak I.L."/>
            <person name="Garbelotto M."/>
            <person name="Gijzen M."/>
            <person name="Gordon S.G."/>
            <person name="Govers F."/>
            <person name="Grunwald N.J."/>
            <person name="Huang W."/>
            <person name="Ivors K.L."/>
            <person name="Jones R.W."/>
            <person name="Kamoun S."/>
            <person name="Krampis K."/>
            <person name="Lamour K.H."/>
            <person name="Lee M.K."/>
            <person name="McDonald W.H."/>
            <person name="Medina M."/>
            <person name="Meijer H.J."/>
            <person name="Nordberg E.K."/>
            <person name="Maclean D.J."/>
            <person name="Ospina-Giraldo M.D."/>
            <person name="Morris P.F."/>
            <person name="Phuntumart V."/>
            <person name="Putnam N.H."/>
            <person name="Rash S."/>
            <person name="Rose J.K."/>
            <person name="Sakihama Y."/>
            <person name="Salamov A.A."/>
            <person name="Savidor A."/>
            <person name="Scheuring C.F."/>
            <person name="Smith B.M."/>
            <person name="Sobral B.W."/>
            <person name="Terry A."/>
            <person name="Torto-Alalibo T.A."/>
            <person name="Win J."/>
            <person name="Xu Z."/>
            <person name="Zhang H."/>
            <person name="Grigoriev I.V."/>
            <person name="Rokhsar D.S."/>
            <person name="Boore J.L."/>
        </authorList>
    </citation>
    <scope>NUCLEOTIDE SEQUENCE [LARGE SCALE GENOMIC DNA]</scope>
    <source>
        <strain evidence="1 2">P6497</strain>
    </source>
</reference>
<name>G4ZQ40_PHYSP</name>
<evidence type="ECO:0000313" key="1">
    <source>
        <dbReference type="EMBL" id="EGZ14429.1"/>
    </source>
</evidence>
<organism evidence="1 2">
    <name type="scientific">Phytophthora sojae (strain P6497)</name>
    <name type="common">Soybean stem and root rot agent</name>
    <name type="synonym">Phytophthora megasperma f. sp. glycines</name>
    <dbReference type="NCBI Taxonomy" id="1094619"/>
    <lineage>
        <taxon>Eukaryota</taxon>
        <taxon>Sar</taxon>
        <taxon>Stramenopiles</taxon>
        <taxon>Oomycota</taxon>
        <taxon>Peronosporomycetes</taxon>
        <taxon>Peronosporales</taxon>
        <taxon>Peronosporaceae</taxon>
        <taxon>Phytophthora</taxon>
    </lineage>
</organism>
<feature type="non-terminal residue" evidence="1">
    <location>
        <position position="54"/>
    </location>
</feature>
<dbReference type="Proteomes" id="UP000002640">
    <property type="component" value="Unassembled WGS sequence"/>
</dbReference>
<evidence type="ECO:0000313" key="2">
    <source>
        <dbReference type="Proteomes" id="UP000002640"/>
    </source>
</evidence>